<protein>
    <recommendedName>
        <fullName evidence="7">Deoxyribose-phosphate aldolase</fullName>
        <shortName evidence="7">DERA</shortName>
        <ecNumber evidence="7">4.1.2.4</ecNumber>
    </recommendedName>
    <alternativeName>
        <fullName evidence="7">2-deoxy-D-ribose 5-phosphate aldolase</fullName>
    </alternativeName>
    <alternativeName>
        <fullName evidence="7">Phosphodeoxyriboaldolase</fullName>
        <shortName evidence="7">Deoxyriboaldolase</shortName>
    </alternativeName>
</protein>
<dbReference type="InterPro" id="IPR028581">
    <property type="entry name" value="DeoC_typeI"/>
</dbReference>
<dbReference type="EC" id="4.1.2.4" evidence="7"/>
<dbReference type="GO" id="GO:0016052">
    <property type="term" value="P:carbohydrate catabolic process"/>
    <property type="evidence" value="ECO:0007669"/>
    <property type="project" value="TreeGrafter"/>
</dbReference>
<dbReference type="EMBL" id="PDUD01000021">
    <property type="protein sequence ID" value="PHN05617.1"/>
    <property type="molecule type" value="Genomic_DNA"/>
</dbReference>
<gene>
    <name evidence="7 8" type="primary">deoC</name>
    <name evidence="8" type="ORF">CRP01_16655</name>
</gene>
<evidence type="ECO:0000256" key="6">
    <source>
        <dbReference type="ARBA" id="ARBA00056337"/>
    </source>
</evidence>
<evidence type="ECO:0000313" key="8">
    <source>
        <dbReference type="EMBL" id="PHN05617.1"/>
    </source>
</evidence>
<dbReference type="PANTHER" id="PTHR10889:SF1">
    <property type="entry name" value="DEOXYRIBOSE-PHOSPHATE ALDOLASE"/>
    <property type="match status" value="1"/>
</dbReference>
<name>A0A2D0NAW0_FLAN2</name>
<keyword evidence="2 7" id="KW-0963">Cytoplasm</keyword>
<accession>A0A2D0NAW0</accession>
<dbReference type="Pfam" id="PF01791">
    <property type="entry name" value="DeoC"/>
    <property type="match status" value="1"/>
</dbReference>
<organism evidence="8 9">
    <name type="scientific">Flavilitoribacter nigricans (strain ATCC 23147 / DSM 23189 / NBRC 102662 / NCIMB 1420 / SS-2)</name>
    <name type="common">Lewinella nigricans</name>
    <dbReference type="NCBI Taxonomy" id="1122177"/>
    <lineage>
        <taxon>Bacteria</taxon>
        <taxon>Pseudomonadati</taxon>
        <taxon>Bacteroidota</taxon>
        <taxon>Saprospiria</taxon>
        <taxon>Saprospirales</taxon>
        <taxon>Lewinellaceae</taxon>
        <taxon>Flavilitoribacter</taxon>
    </lineage>
</organism>
<dbReference type="HAMAP" id="MF_00114">
    <property type="entry name" value="DeoC_type1"/>
    <property type="match status" value="1"/>
</dbReference>
<comment type="pathway">
    <text evidence="7">Carbohydrate degradation; 2-deoxy-D-ribose 1-phosphate degradation; D-glyceraldehyde 3-phosphate and acetaldehyde from 2-deoxy-alpha-D-ribose 1-phosphate: step 2/2.</text>
</comment>
<sequence>MTNLAPYFDHTTLKPDTTLAQIEQLCSEAKNYGFASVCVPPFFVKKSVQLLKDSKVHVATVIGFPMGYSTTAAKVEEIKRAIDEGAREVDVVVNICAVKSGDWNFVRHDIERMIAATHLKGKVIKVILETGLMADDEIDKLAEICNELGPDYVKTSTGFNGSGANEAIVGRLRSLMNKKIKIKASGGIRDRAAAEAMITAGADRLGSSSSVLIVKDL</sequence>
<evidence type="ECO:0000313" key="9">
    <source>
        <dbReference type="Proteomes" id="UP000223913"/>
    </source>
</evidence>
<dbReference type="RefSeq" id="WP_099151193.1">
    <property type="nucleotide sequence ID" value="NZ_PDUD01000021.1"/>
</dbReference>
<evidence type="ECO:0000256" key="2">
    <source>
        <dbReference type="ARBA" id="ARBA00022490"/>
    </source>
</evidence>
<dbReference type="FunFam" id="3.20.20.70:FF:000044">
    <property type="entry name" value="Deoxyribose-phosphate aldolase"/>
    <property type="match status" value="1"/>
</dbReference>
<dbReference type="GO" id="GO:0004139">
    <property type="term" value="F:deoxyribose-phosphate aldolase activity"/>
    <property type="evidence" value="ECO:0007669"/>
    <property type="project" value="UniProtKB-UniRule"/>
</dbReference>
<dbReference type="GO" id="GO:0009264">
    <property type="term" value="P:deoxyribonucleotide catabolic process"/>
    <property type="evidence" value="ECO:0007669"/>
    <property type="project" value="UniProtKB-UniRule"/>
</dbReference>
<comment type="function">
    <text evidence="6 7">Catalyzes a reversible aldol reaction between acetaldehyde and D-glyceraldehyde 3-phosphate to generate 2-deoxy-D-ribose 5-phosphate.</text>
</comment>
<dbReference type="AlphaFoldDB" id="A0A2D0NAW0"/>
<evidence type="ECO:0000256" key="1">
    <source>
        <dbReference type="ARBA" id="ARBA00010936"/>
    </source>
</evidence>
<dbReference type="UniPathway" id="UPA00002">
    <property type="reaction ID" value="UER00468"/>
</dbReference>
<dbReference type="NCBIfam" id="TIGR00126">
    <property type="entry name" value="deoC"/>
    <property type="match status" value="1"/>
</dbReference>
<dbReference type="InterPro" id="IPR002915">
    <property type="entry name" value="DeoC/FbaB/LacD_aldolase"/>
</dbReference>
<dbReference type="SMART" id="SM01133">
    <property type="entry name" value="DeoC"/>
    <property type="match status" value="1"/>
</dbReference>
<dbReference type="OrthoDB" id="9778711at2"/>
<feature type="active site" description="Proton donor/acceptor" evidence="7">
    <location>
        <position position="90"/>
    </location>
</feature>
<dbReference type="PANTHER" id="PTHR10889">
    <property type="entry name" value="DEOXYRIBOSE-PHOSPHATE ALDOLASE"/>
    <property type="match status" value="1"/>
</dbReference>
<dbReference type="GO" id="GO:0005737">
    <property type="term" value="C:cytoplasm"/>
    <property type="evidence" value="ECO:0007669"/>
    <property type="project" value="UniProtKB-SubCell"/>
</dbReference>
<comment type="subcellular location">
    <subcellularLocation>
        <location evidence="7">Cytoplasm</location>
    </subcellularLocation>
</comment>
<comment type="catalytic activity">
    <reaction evidence="5 7">
        <text>2-deoxy-D-ribose 5-phosphate = D-glyceraldehyde 3-phosphate + acetaldehyde</text>
        <dbReference type="Rhea" id="RHEA:12821"/>
        <dbReference type="ChEBI" id="CHEBI:15343"/>
        <dbReference type="ChEBI" id="CHEBI:59776"/>
        <dbReference type="ChEBI" id="CHEBI:62877"/>
        <dbReference type="EC" id="4.1.2.4"/>
    </reaction>
</comment>
<keyword evidence="9" id="KW-1185">Reference proteome</keyword>
<keyword evidence="4 7" id="KW-0704">Schiff base</keyword>
<reference evidence="8 9" key="1">
    <citation type="submission" date="2017-10" db="EMBL/GenBank/DDBJ databases">
        <title>The draft genome sequence of Lewinella nigricans NBRC 102662.</title>
        <authorList>
            <person name="Wang K."/>
        </authorList>
    </citation>
    <scope>NUCLEOTIDE SEQUENCE [LARGE SCALE GENOMIC DNA]</scope>
    <source>
        <strain evidence="8 9">NBRC 102662</strain>
    </source>
</reference>
<dbReference type="CDD" id="cd00959">
    <property type="entry name" value="DeoC"/>
    <property type="match status" value="1"/>
</dbReference>
<dbReference type="PIRSF" id="PIRSF001357">
    <property type="entry name" value="DeoC"/>
    <property type="match status" value="1"/>
</dbReference>
<feature type="active site" description="Schiff-base intermediate with acetaldehyde" evidence="7">
    <location>
        <position position="154"/>
    </location>
</feature>
<dbReference type="InterPro" id="IPR013785">
    <property type="entry name" value="Aldolase_TIM"/>
</dbReference>
<evidence type="ECO:0000256" key="5">
    <source>
        <dbReference type="ARBA" id="ARBA00048791"/>
    </source>
</evidence>
<dbReference type="Gene3D" id="3.20.20.70">
    <property type="entry name" value="Aldolase class I"/>
    <property type="match status" value="1"/>
</dbReference>
<dbReference type="InterPro" id="IPR011343">
    <property type="entry name" value="DeoC"/>
</dbReference>
<feature type="active site" description="Proton donor/acceptor" evidence="7">
    <location>
        <position position="183"/>
    </location>
</feature>
<evidence type="ECO:0000256" key="3">
    <source>
        <dbReference type="ARBA" id="ARBA00023239"/>
    </source>
</evidence>
<evidence type="ECO:0000256" key="4">
    <source>
        <dbReference type="ARBA" id="ARBA00023270"/>
    </source>
</evidence>
<proteinExistence type="inferred from homology"/>
<comment type="caution">
    <text evidence="8">The sequence shown here is derived from an EMBL/GenBank/DDBJ whole genome shotgun (WGS) entry which is preliminary data.</text>
</comment>
<comment type="similarity">
    <text evidence="1 7">Belongs to the DeoC/FbaB aldolase family. DeoC type 1 subfamily.</text>
</comment>
<dbReference type="Proteomes" id="UP000223913">
    <property type="component" value="Unassembled WGS sequence"/>
</dbReference>
<dbReference type="SUPFAM" id="SSF51569">
    <property type="entry name" value="Aldolase"/>
    <property type="match status" value="1"/>
</dbReference>
<dbReference type="GO" id="GO:0006018">
    <property type="term" value="P:2-deoxyribose 1-phosphate catabolic process"/>
    <property type="evidence" value="ECO:0007669"/>
    <property type="project" value="UniProtKB-UniRule"/>
</dbReference>
<keyword evidence="3 7" id="KW-0456">Lyase</keyword>
<evidence type="ECO:0000256" key="7">
    <source>
        <dbReference type="HAMAP-Rule" id="MF_00114"/>
    </source>
</evidence>